<sequence>MQPARLYTVINTVLTIKTLGENCQRRHIGHQDVLYCVVCCDTIVRDTFGAADCGHIFCNICALKCEGPSQNGNILTVVFTFNAFVVFFTFLLFFTFLMFFTLLLFVFFRLLIFCFYAYNVLYQFFSVVYFLL</sequence>
<organism evidence="2 3">
    <name type="scientific">Cardiocondyla obscurior</name>
    <dbReference type="NCBI Taxonomy" id="286306"/>
    <lineage>
        <taxon>Eukaryota</taxon>
        <taxon>Metazoa</taxon>
        <taxon>Ecdysozoa</taxon>
        <taxon>Arthropoda</taxon>
        <taxon>Hexapoda</taxon>
        <taxon>Insecta</taxon>
        <taxon>Pterygota</taxon>
        <taxon>Neoptera</taxon>
        <taxon>Endopterygota</taxon>
        <taxon>Hymenoptera</taxon>
        <taxon>Apocrita</taxon>
        <taxon>Aculeata</taxon>
        <taxon>Formicoidea</taxon>
        <taxon>Formicidae</taxon>
        <taxon>Myrmicinae</taxon>
        <taxon>Cardiocondyla</taxon>
    </lineage>
</organism>
<keyword evidence="3" id="KW-1185">Reference proteome</keyword>
<dbReference type="EMBL" id="JADYXP020000032">
    <property type="protein sequence ID" value="KAL0098863.1"/>
    <property type="molecule type" value="Genomic_DNA"/>
</dbReference>
<keyword evidence="1" id="KW-0812">Transmembrane</keyword>
<evidence type="ECO:0000256" key="1">
    <source>
        <dbReference type="SAM" id="Phobius"/>
    </source>
</evidence>
<evidence type="ECO:0008006" key="4">
    <source>
        <dbReference type="Google" id="ProtNLM"/>
    </source>
</evidence>
<evidence type="ECO:0000313" key="3">
    <source>
        <dbReference type="Proteomes" id="UP001430953"/>
    </source>
</evidence>
<keyword evidence="1" id="KW-1133">Transmembrane helix</keyword>
<reference evidence="2 3" key="1">
    <citation type="submission" date="2023-03" db="EMBL/GenBank/DDBJ databases">
        <title>High recombination rates correlate with genetic variation in Cardiocondyla obscurior ants.</title>
        <authorList>
            <person name="Errbii M."/>
        </authorList>
    </citation>
    <scope>NUCLEOTIDE SEQUENCE [LARGE SCALE GENOMIC DNA]</scope>
    <source>
        <strain evidence="2">Alpha-2009</strain>
        <tissue evidence="2">Whole body</tissue>
    </source>
</reference>
<dbReference type="AlphaFoldDB" id="A0AAW2E5B2"/>
<comment type="caution">
    <text evidence="2">The sequence shown here is derived from an EMBL/GenBank/DDBJ whole genome shotgun (WGS) entry which is preliminary data.</text>
</comment>
<dbReference type="SUPFAM" id="SSF57850">
    <property type="entry name" value="RING/U-box"/>
    <property type="match status" value="1"/>
</dbReference>
<dbReference type="Proteomes" id="UP001430953">
    <property type="component" value="Unassembled WGS sequence"/>
</dbReference>
<evidence type="ECO:0000313" key="2">
    <source>
        <dbReference type="EMBL" id="KAL0098863.1"/>
    </source>
</evidence>
<name>A0AAW2E5B2_9HYME</name>
<feature type="transmembrane region" description="Helical" evidence="1">
    <location>
        <begin position="106"/>
        <end position="131"/>
    </location>
</feature>
<keyword evidence="1" id="KW-0472">Membrane</keyword>
<protein>
    <recommendedName>
        <fullName evidence="4">RING-type domain-containing protein</fullName>
    </recommendedName>
</protein>
<gene>
    <name evidence="2" type="ORF">PUN28_020850</name>
</gene>
<proteinExistence type="predicted"/>
<feature type="transmembrane region" description="Helical" evidence="1">
    <location>
        <begin position="74"/>
        <end position="100"/>
    </location>
</feature>
<accession>A0AAW2E5B2</accession>